<dbReference type="Proteomes" id="UP000295281">
    <property type="component" value="Unassembled WGS sequence"/>
</dbReference>
<reference evidence="1 2" key="1">
    <citation type="submission" date="2019-03" db="EMBL/GenBank/DDBJ databases">
        <title>Genomic Encyclopedia of Type Strains, Phase IV (KMG-IV): sequencing the most valuable type-strain genomes for metagenomic binning, comparative biology and taxonomic classification.</title>
        <authorList>
            <person name="Goeker M."/>
        </authorList>
    </citation>
    <scope>NUCLEOTIDE SEQUENCE [LARGE SCALE GENOMIC DNA]</scope>
    <source>
        <strain evidence="1 2">DSM 46770</strain>
    </source>
</reference>
<sequence length="41" mass="4419">MSEPPQQDQDVDALLVDVGDAAEMTEGVGKAKSEAKRQPYN</sequence>
<name>A0A4R6UJ01_9ACTN</name>
<protein>
    <recommendedName>
        <fullName evidence="3">Albusnodin family lasso peptide</fullName>
    </recommendedName>
</protein>
<accession>A0A4R6UJ01</accession>
<proteinExistence type="predicted"/>
<dbReference type="NCBIfam" id="NF033525">
    <property type="entry name" value="lasso_albusnod"/>
    <property type="match status" value="1"/>
</dbReference>
<evidence type="ECO:0000313" key="1">
    <source>
        <dbReference type="EMBL" id="TDQ45389.1"/>
    </source>
</evidence>
<dbReference type="AlphaFoldDB" id="A0A4R6UJ01"/>
<organism evidence="1 2">
    <name type="scientific">Actinorugispora endophytica</name>
    <dbReference type="NCBI Taxonomy" id="1605990"/>
    <lineage>
        <taxon>Bacteria</taxon>
        <taxon>Bacillati</taxon>
        <taxon>Actinomycetota</taxon>
        <taxon>Actinomycetes</taxon>
        <taxon>Streptosporangiales</taxon>
        <taxon>Nocardiopsidaceae</taxon>
        <taxon>Actinorugispora</taxon>
    </lineage>
</organism>
<gene>
    <name evidence="1" type="ORF">EV190_13211</name>
</gene>
<keyword evidence="2" id="KW-1185">Reference proteome</keyword>
<dbReference type="EMBL" id="SNYN01000032">
    <property type="protein sequence ID" value="TDQ45389.1"/>
    <property type="molecule type" value="Genomic_DNA"/>
</dbReference>
<dbReference type="RefSeq" id="WP_133743528.1">
    <property type="nucleotide sequence ID" value="NZ_SNYN01000032.1"/>
</dbReference>
<comment type="caution">
    <text evidence="1">The sequence shown here is derived from an EMBL/GenBank/DDBJ whole genome shotgun (WGS) entry which is preliminary data.</text>
</comment>
<evidence type="ECO:0008006" key="3">
    <source>
        <dbReference type="Google" id="ProtNLM"/>
    </source>
</evidence>
<evidence type="ECO:0000313" key="2">
    <source>
        <dbReference type="Proteomes" id="UP000295281"/>
    </source>
</evidence>